<feature type="coiled-coil region" evidence="6">
    <location>
        <begin position="48"/>
        <end position="82"/>
    </location>
</feature>
<evidence type="ECO:0000256" key="1">
    <source>
        <dbReference type="ARBA" id="ARBA00004656"/>
    </source>
</evidence>
<keyword evidence="6" id="KW-0175">Coiled coil</keyword>
<keyword evidence="4" id="KW-0472">Membrane</keyword>
<sequence>MTSASSTSARSLFGDSKNLLSERVKLNINNMSSVIKQIHKSSKSRDMLNQTAKSLSLLESNIDRTEHNLNQLRNVSTNFNQQYGEFKRSIHLIEEVKEHVQTMQR</sequence>
<comment type="similarity">
    <text evidence="2">Belongs to the BORCS7 family.</text>
</comment>
<dbReference type="Pfam" id="PF16088">
    <property type="entry name" value="BORCS7"/>
    <property type="match status" value="1"/>
</dbReference>
<comment type="subcellular location">
    <subcellularLocation>
        <location evidence="1">Lysosome membrane</location>
    </subcellularLocation>
</comment>
<evidence type="ECO:0000256" key="6">
    <source>
        <dbReference type="SAM" id="Coils"/>
    </source>
</evidence>
<dbReference type="EMBL" id="GGMR01015009">
    <property type="protein sequence ID" value="MBY27628.1"/>
    <property type="molecule type" value="Transcribed_RNA"/>
</dbReference>
<evidence type="ECO:0000256" key="5">
    <source>
        <dbReference type="ARBA" id="ARBA00023228"/>
    </source>
</evidence>
<dbReference type="GO" id="GO:0099078">
    <property type="term" value="C:BORC complex"/>
    <property type="evidence" value="ECO:0007669"/>
    <property type="project" value="TreeGrafter"/>
</dbReference>
<proteinExistence type="inferred from homology"/>
<evidence type="ECO:0000256" key="3">
    <source>
        <dbReference type="ARBA" id="ARBA00022295"/>
    </source>
</evidence>
<dbReference type="PANTHER" id="PTHR31397">
    <property type="entry name" value="BLOC-1-RELATED COMPLEX SUBUNIT 7 BORSC7"/>
    <property type="match status" value="1"/>
</dbReference>
<dbReference type="InterPro" id="IPR032143">
    <property type="entry name" value="BORCS7"/>
</dbReference>
<dbReference type="AlphaFoldDB" id="A0A2S2PEK8"/>
<protein>
    <recommendedName>
        <fullName evidence="3">BLOC-1-related complex subunit 7</fullName>
    </recommendedName>
</protein>
<accession>A0A2S2PEK8</accession>
<evidence type="ECO:0000256" key="2">
    <source>
        <dbReference type="ARBA" id="ARBA00005433"/>
    </source>
</evidence>
<keyword evidence="5" id="KW-0458">Lysosome</keyword>
<organism evidence="7">
    <name type="scientific">Schizaphis graminum</name>
    <name type="common">Green bug aphid</name>
    <dbReference type="NCBI Taxonomy" id="13262"/>
    <lineage>
        <taxon>Eukaryota</taxon>
        <taxon>Metazoa</taxon>
        <taxon>Ecdysozoa</taxon>
        <taxon>Arthropoda</taxon>
        <taxon>Hexapoda</taxon>
        <taxon>Insecta</taxon>
        <taxon>Pterygota</taxon>
        <taxon>Neoptera</taxon>
        <taxon>Paraneoptera</taxon>
        <taxon>Hemiptera</taxon>
        <taxon>Sternorrhyncha</taxon>
        <taxon>Aphidomorpha</taxon>
        <taxon>Aphidoidea</taxon>
        <taxon>Aphididae</taxon>
        <taxon>Aphidini</taxon>
        <taxon>Schizaphis</taxon>
    </lineage>
</organism>
<evidence type="ECO:0000256" key="4">
    <source>
        <dbReference type="ARBA" id="ARBA00023136"/>
    </source>
</evidence>
<dbReference type="GO" id="GO:0005765">
    <property type="term" value="C:lysosomal membrane"/>
    <property type="evidence" value="ECO:0007669"/>
    <property type="project" value="UniProtKB-SubCell"/>
</dbReference>
<reference evidence="7" key="1">
    <citation type="submission" date="2018-04" db="EMBL/GenBank/DDBJ databases">
        <title>Transcriptome of Schizaphis graminum biotype I.</title>
        <authorList>
            <person name="Scully E.D."/>
            <person name="Geib S.M."/>
            <person name="Palmer N.A."/>
            <person name="Koch K."/>
            <person name="Bradshaw J."/>
            <person name="Heng-Moss T."/>
            <person name="Sarath G."/>
        </authorList>
    </citation>
    <scope>NUCLEOTIDE SEQUENCE</scope>
</reference>
<gene>
    <name evidence="7" type="ORF">g.94500</name>
</gene>
<evidence type="ECO:0000313" key="7">
    <source>
        <dbReference type="EMBL" id="MBY27628.1"/>
    </source>
</evidence>
<name>A0A2S2PEK8_SCHGA</name>
<dbReference type="PANTHER" id="PTHR31397:SF1">
    <property type="entry name" value="BLOC-1-RELATED COMPLEX SUBUNIT 7"/>
    <property type="match status" value="1"/>
</dbReference>